<proteinExistence type="predicted"/>
<name>A0A0L9V425_PHAAN</name>
<dbReference type="Proteomes" id="UP000053144">
    <property type="component" value="Chromosome 8"/>
</dbReference>
<dbReference type="AlphaFoldDB" id="A0A0L9V425"/>
<sequence>MDADEDEKDQHLLMDADEEDLYLLMDVMEAYPCLNDLALQMQRMKHSIGAVDEIHQSGCNSNWILIKQNPCLIPAHPARCVLPSKSANIHVENAGACRKHLLCFLAPLLGSFLDGSIIFSKIY</sequence>
<evidence type="ECO:0000313" key="1">
    <source>
        <dbReference type="EMBL" id="KOM49692.1"/>
    </source>
</evidence>
<protein>
    <submittedName>
        <fullName evidence="1">Uncharacterized protein</fullName>
    </submittedName>
</protein>
<accession>A0A0L9V425</accession>
<dbReference type="Gramene" id="KOM49692">
    <property type="protein sequence ID" value="KOM49692"/>
    <property type="gene ID" value="LR48_Vigan08g051900"/>
</dbReference>
<reference evidence="2" key="1">
    <citation type="journal article" date="2015" name="Proc. Natl. Acad. Sci. U.S.A.">
        <title>Genome sequencing of adzuki bean (Vigna angularis) provides insight into high starch and low fat accumulation and domestication.</title>
        <authorList>
            <person name="Yang K."/>
            <person name="Tian Z."/>
            <person name="Chen C."/>
            <person name="Luo L."/>
            <person name="Zhao B."/>
            <person name="Wang Z."/>
            <person name="Yu L."/>
            <person name="Li Y."/>
            <person name="Sun Y."/>
            <person name="Li W."/>
            <person name="Chen Y."/>
            <person name="Li Y."/>
            <person name="Zhang Y."/>
            <person name="Ai D."/>
            <person name="Zhao J."/>
            <person name="Shang C."/>
            <person name="Ma Y."/>
            <person name="Wu B."/>
            <person name="Wang M."/>
            <person name="Gao L."/>
            <person name="Sun D."/>
            <person name="Zhang P."/>
            <person name="Guo F."/>
            <person name="Wang W."/>
            <person name="Li Y."/>
            <person name="Wang J."/>
            <person name="Varshney R.K."/>
            <person name="Wang J."/>
            <person name="Ling H.Q."/>
            <person name="Wan P."/>
        </authorList>
    </citation>
    <scope>NUCLEOTIDE SEQUENCE</scope>
    <source>
        <strain evidence="2">cv. Jingnong 6</strain>
    </source>
</reference>
<evidence type="ECO:0000313" key="2">
    <source>
        <dbReference type="Proteomes" id="UP000053144"/>
    </source>
</evidence>
<organism evidence="1 2">
    <name type="scientific">Phaseolus angularis</name>
    <name type="common">Azuki bean</name>
    <name type="synonym">Vigna angularis</name>
    <dbReference type="NCBI Taxonomy" id="3914"/>
    <lineage>
        <taxon>Eukaryota</taxon>
        <taxon>Viridiplantae</taxon>
        <taxon>Streptophyta</taxon>
        <taxon>Embryophyta</taxon>
        <taxon>Tracheophyta</taxon>
        <taxon>Spermatophyta</taxon>
        <taxon>Magnoliopsida</taxon>
        <taxon>eudicotyledons</taxon>
        <taxon>Gunneridae</taxon>
        <taxon>Pentapetalae</taxon>
        <taxon>rosids</taxon>
        <taxon>fabids</taxon>
        <taxon>Fabales</taxon>
        <taxon>Fabaceae</taxon>
        <taxon>Papilionoideae</taxon>
        <taxon>50 kb inversion clade</taxon>
        <taxon>NPAAA clade</taxon>
        <taxon>indigoferoid/millettioid clade</taxon>
        <taxon>Phaseoleae</taxon>
        <taxon>Vigna</taxon>
    </lineage>
</organism>
<dbReference type="EMBL" id="CM003378">
    <property type="protein sequence ID" value="KOM49692.1"/>
    <property type="molecule type" value="Genomic_DNA"/>
</dbReference>
<gene>
    <name evidence="1" type="ORF">LR48_Vigan08g051900</name>
</gene>